<keyword evidence="1" id="KW-0812">Transmembrane</keyword>
<dbReference type="AlphaFoldDB" id="A0A7H0H4Z8"/>
<dbReference type="PANTHER" id="PTHR35007:SF1">
    <property type="entry name" value="PILUS ASSEMBLY PROTEIN"/>
    <property type="match status" value="1"/>
</dbReference>
<organism evidence="2 3">
    <name type="scientific">Tessaracoccus defluvii</name>
    <dbReference type="NCBI Taxonomy" id="1285901"/>
    <lineage>
        <taxon>Bacteria</taxon>
        <taxon>Bacillati</taxon>
        <taxon>Actinomycetota</taxon>
        <taxon>Actinomycetes</taxon>
        <taxon>Propionibacteriales</taxon>
        <taxon>Propionibacteriaceae</taxon>
        <taxon>Tessaracoccus</taxon>
    </lineage>
</organism>
<dbReference type="EMBL" id="CP060789">
    <property type="protein sequence ID" value="QNP55614.1"/>
    <property type="molecule type" value="Genomic_DNA"/>
</dbReference>
<dbReference type="RefSeq" id="WP_187720743.1">
    <property type="nucleotide sequence ID" value="NZ_BAABBL010000005.1"/>
</dbReference>
<evidence type="ECO:0000256" key="1">
    <source>
        <dbReference type="SAM" id="Phobius"/>
    </source>
</evidence>
<gene>
    <name evidence="2" type="ORF">H9L22_15820</name>
</gene>
<feature type="transmembrane region" description="Helical" evidence="1">
    <location>
        <begin position="266"/>
        <end position="287"/>
    </location>
</feature>
<keyword evidence="1" id="KW-0472">Membrane</keyword>
<evidence type="ECO:0000313" key="3">
    <source>
        <dbReference type="Proteomes" id="UP000516117"/>
    </source>
</evidence>
<reference evidence="2 3" key="1">
    <citation type="submission" date="2020-08" db="EMBL/GenBank/DDBJ databases">
        <title>Genome sequence of Tessaracoccus defluvii JCM 17540T.</title>
        <authorList>
            <person name="Hyun D.-W."/>
            <person name="Bae J.-W."/>
        </authorList>
    </citation>
    <scope>NUCLEOTIDE SEQUENCE [LARGE SCALE GENOMIC DNA]</scope>
    <source>
        <strain evidence="2 3">JCM 17540</strain>
    </source>
</reference>
<sequence length="293" mass="31674">MIGWLVAAGMTVGLGVFLVVRGSLTPPLRLGDALAVLERRPTSPVPPAAPVEGLEGWGERAWRRLRLPLTDAQLRQLQLQDRTPGDFFIEKLVWTVTGALLPGAWLLISTVTGGAHTAIPLLACVGGGIIGWFIADLRLRRGTEQQRRSATDGIHTFFDLVVLERLANASAAQAAASAATVSGSPLFRRISAGLERARMEQAQPWEELRRIAVEWGVPELTDFADIMQLEEQGAGLSEVLQARVRELRDAHLARQKSEAQEASESMTLWMTLPALLLGVALLVPALLPLLGGP</sequence>
<dbReference type="KEGG" id="tdf:H9L22_15820"/>
<protein>
    <recommendedName>
        <fullName evidence="4">Type II secretion system F family protein</fullName>
    </recommendedName>
</protein>
<evidence type="ECO:0000313" key="2">
    <source>
        <dbReference type="EMBL" id="QNP55614.1"/>
    </source>
</evidence>
<keyword evidence="3" id="KW-1185">Reference proteome</keyword>
<dbReference type="PANTHER" id="PTHR35007">
    <property type="entry name" value="INTEGRAL MEMBRANE PROTEIN-RELATED"/>
    <property type="match status" value="1"/>
</dbReference>
<proteinExistence type="predicted"/>
<accession>A0A7H0H4Z8</accession>
<dbReference type="Proteomes" id="UP000516117">
    <property type="component" value="Chromosome"/>
</dbReference>
<feature type="transmembrane region" description="Helical" evidence="1">
    <location>
        <begin position="6"/>
        <end position="24"/>
    </location>
</feature>
<name>A0A7H0H4Z8_9ACTN</name>
<evidence type="ECO:0008006" key="4">
    <source>
        <dbReference type="Google" id="ProtNLM"/>
    </source>
</evidence>
<feature type="transmembrane region" description="Helical" evidence="1">
    <location>
        <begin position="118"/>
        <end position="139"/>
    </location>
</feature>
<keyword evidence="1" id="KW-1133">Transmembrane helix</keyword>